<protein>
    <recommendedName>
        <fullName evidence="2">TonB-dependent receptor plug domain-containing protein</fullName>
    </recommendedName>
</protein>
<dbReference type="AlphaFoldDB" id="A0A3B0USE8"/>
<dbReference type="PROSITE" id="PS52016">
    <property type="entry name" value="TONB_DEPENDENT_REC_3"/>
    <property type="match status" value="1"/>
</dbReference>
<dbReference type="InterPro" id="IPR012910">
    <property type="entry name" value="Plug_dom"/>
</dbReference>
<dbReference type="InterPro" id="IPR039426">
    <property type="entry name" value="TonB-dep_rcpt-like"/>
</dbReference>
<reference evidence="3" key="1">
    <citation type="submission" date="2018-06" db="EMBL/GenBank/DDBJ databases">
        <authorList>
            <person name="Zhirakovskaya E."/>
        </authorList>
    </citation>
    <scope>NUCLEOTIDE SEQUENCE</scope>
</reference>
<organism evidence="3">
    <name type="scientific">hydrothermal vent metagenome</name>
    <dbReference type="NCBI Taxonomy" id="652676"/>
    <lineage>
        <taxon>unclassified sequences</taxon>
        <taxon>metagenomes</taxon>
        <taxon>ecological metagenomes</taxon>
    </lineage>
</organism>
<dbReference type="GO" id="GO:0044718">
    <property type="term" value="P:siderophore transmembrane transport"/>
    <property type="evidence" value="ECO:0007669"/>
    <property type="project" value="TreeGrafter"/>
</dbReference>
<name>A0A3B0USE8_9ZZZZ</name>
<proteinExistence type="predicted"/>
<dbReference type="GO" id="GO:0009279">
    <property type="term" value="C:cell outer membrane"/>
    <property type="evidence" value="ECO:0007669"/>
    <property type="project" value="TreeGrafter"/>
</dbReference>
<evidence type="ECO:0000259" key="2">
    <source>
        <dbReference type="Pfam" id="PF07715"/>
    </source>
</evidence>
<feature type="domain" description="TonB-dependent receptor plug" evidence="2">
    <location>
        <begin position="49"/>
        <end position="151"/>
    </location>
</feature>
<dbReference type="PANTHER" id="PTHR30069">
    <property type="entry name" value="TONB-DEPENDENT OUTER MEMBRANE RECEPTOR"/>
    <property type="match status" value="1"/>
</dbReference>
<dbReference type="InterPro" id="IPR037066">
    <property type="entry name" value="Plug_dom_sf"/>
</dbReference>
<dbReference type="EMBL" id="UOER01000173">
    <property type="protein sequence ID" value="VAW23014.1"/>
    <property type="molecule type" value="Genomic_DNA"/>
</dbReference>
<dbReference type="PANTHER" id="PTHR30069:SF29">
    <property type="entry name" value="HEMOGLOBIN AND HEMOGLOBIN-HAPTOGLOBIN-BINDING PROTEIN 1-RELATED"/>
    <property type="match status" value="1"/>
</dbReference>
<evidence type="ECO:0000256" key="1">
    <source>
        <dbReference type="ARBA" id="ARBA00022729"/>
    </source>
</evidence>
<gene>
    <name evidence="3" type="ORF">MNBD_BACTEROID04-573</name>
</gene>
<accession>A0A3B0USE8</accession>
<evidence type="ECO:0000313" key="3">
    <source>
        <dbReference type="EMBL" id="VAW23014.1"/>
    </source>
</evidence>
<keyword evidence="1" id="KW-0732">Signal</keyword>
<dbReference type="Gene3D" id="2.170.130.10">
    <property type="entry name" value="TonB-dependent receptor, plug domain"/>
    <property type="match status" value="1"/>
</dbReference>
<feature type="non-terminal residue" evidence="3">
    <location>
        <position position="383"/>
    </location>
</feature>
<dbReference type="GO" id="GO:0015344">
    <property type="term" value="F:siderophore uptake transmembrane transporter activity"/>
    <property type="evidence" value="ECO:0007669"/>
    <property type="project" value="TreeGrafter"/>
</dbReference>
<dbReference type="Pfam" id="PF07715">
    <property type="entry name" value="Plug"/>
    <property type="match status" value="1"/>
</dbReference>
<sequence length="383" mass="43594">MRTNVTVLGILLFFFNLASAQIKTIDKSETEQLEEVIVTAQYAPQSEKNAVYKVRIINSNTINRKVANNLRELLQQELNLNLTQNSVFGTSLEIQGISKENIKILIDGVPVIGRLNGIIDLNQINLSSIERVEIIEGPVSVFYGTDAMGGIINLISKRNQKETLKSNISSYLESINATSFNGEIGYKFKNNTIRFNADYYHFNGLTTDESPRNLNWEERGQYFGNLMFSKKLENLTLRLNSNFSNEKLISLGEPDRRGIIKDIDYFTKRVDNSLNVQGEILKNKFINVTASYLYYQRYHNTFIVDPSTFVKTPSTADIKSENIVKYNYGGLRAQLGKSKLSDKMNYAYGLDYYKETSTGSRILDKKQFINTLALFGSLNYKLL</sequence>
<dbReference type="SUPFAM" id="SSF56935">
    <property type="entry name" value="Porins"/>
    <property type="match status" value="1"/>
</dbReference>